<organism evidence="1 2">
    <name type="scientific">Halovenus rubra</name>
    <dbReference type="NCBI Taxonomy" id="869890"/>
    <lineage>
        <taxon>Archaea</taxon>
        <taxon>Methanobacteriati</taxon>
        <taxon>Methanobacteriota</taxon>
        <taxon>Stenosarchaea group</taxon>
        <taxon>Halobacteria</taxon>
        <taxon>Halobacteriales</taxon>
        <taxon>Haloarculaceae</taxon>
        <taxon>Halovenus</taxon>
    </lineage>
</organism>
<reference evidence="1 2" key="1">
    <citation type="journal article" date="2014" name="Int. J. Syst. Evol. Microbiol.">
        <title>Complete genome sequence of Corynebacterium casei LMG S-19264T (=DSM 44701T), isolated from a smear-ripened cheese.</title>
        <authorList>
            <consortium name="US DOE Joint Genome Institute (JGI-PGF)"/>
            <person name="Walter F."/>
            <person name="Albersmeier A."/>
            <person name="Kalinowski J."/>
            <person name="Ruckert C."/>
        </authorList>
    </citation>
    <scope>NUCLEOTIDE SEQUENCE [LARGE SCALE GENOMIC DNA]</scope>
    <source>
        <strain evidence="1 2">CGMCC 4.7215</strain>
    </source>
</reference>
<dbReference type="RefSeq" id="WP_267636406.1">
    <property type="nucleotide sequence ID" value="NZ_JAODIY010000004.1"/>
</dbReference>
<dbReference type="AlphaFoldDB" id="A0ABD5X688"/>
<comment type="caution">
    <text evidence="1">The sequence shown here is derived from an EMBL/GenBank/DDBJ whole genome shotgun (WGS) entry which is preliminary data.</text>
</comment>
<proteinExistence type="predicted"/>
<dbReference type="Proteomes" id="UP001596414">
    <property type="component" value="Unassembled WGS sequence"/>
</dbReference>
<accession>A0ABD5X688</accession>
<evidence type="ECO:0000313" key="1">
    <source>
        <dbReference type="EMBL" id="MFC7125413.1"/>
    </source>
</evidence>
<sequence>MDRRSYLGKCGVGTLAFCSGCVTVLRDGFTDNSTSGEDTLPSSCPDPNADVGYRCGGGAPISASERFDDDDEVRVNENGTVDFVVGYVGGEPKYKSHAFEDWGRLVAADVGGQAAIETVRTTLDNTSGLASGIGGPGPRTGAQFTVYIGETAEDTPDPVHFDTVVNTAPAFVKTTIWLKEYEYYDDIPVYVDTTKYRSHDAK</sequence>
<dbReference type="EMBL" id="JBHSZQ010000004">
    <property type="protein sequence ID" value="MFC7125413.1"/>
    <property type="molecule type" value="Genomic_DNA"/>
</dbReference>
<protein>
    <submittedName>
        <fullName evidence="1">Uncharacterized protein</fullName>
    </submittedName>
</protein>
<evidence type="ECO:0000313" key="2">
    <source>
        <dbReference type="Proteomes" id="UP001596414"/>
    </source>
</evidence>
<name>A0ABD5X688_9EURY</name>
<gene>
    <name evidence="1" type="ORF">ACFQJ7_05080</name>
</gene>